<comment type="caution">
    <text evidence="1">The sequence shown here is derived from an EMBL/GenBank/DDBJ whole genome shotgun (WGS) entry which is preliminary data.</text>
</comment>
<dbReference type="Proteomes" id="UP000621492">
    <property type="component" value="Unassembled WGS sequence"/>
</dbReference>
<keyword evidence="2" id="KW-1185">Reference proteome</keyword>
<dbReference type="EMBL" id="BMJD01000061">
    <property type="protein sequence ID" value="GGB60647.1"/>
    <property type="molecule type" value="Genomic_DNA"/>
</dbReference>
<evidence type="ECO:0000313" key="1">
    <source>
        <dbReference type="EMBL" id="GGB60647.1"/>
    </source>
</evidence>
<evidence type="ECO:0000313" key="2">
    <source>
        <dbReference type="Proteomes" id="UP000621492"/>
    </source>
</evidence>
<dbReference type="RefSeq" id="WP_088050385.1">
    <property type="nucleotide sequence ID" value="NZ_BMJD01000061.1"/>
</dbReference>
<sequence length="138" mass="15818">MATGPSLRKLESHHSIHEGALVEARDLTLLVERLARDEKVNDCLKAAKTLVEHWETRVIAHADAEEDGFYQEILEGNPKMAKEIHMLTRDHDLIRMITATIKKQLAERKVTKEVIDQFQSLLIINKIHSNSEEDMLLT</sequence>
<proteinExistence type="predicted"/>
<dbReference type="AlphaFoldDB" id="A0A9W5U1J9"/>
<name>A0A9W5U1J9_9BACI</name>
<dbReference type="Gene3D" id="1.20.120.520">
    <property type="entry name" value="nmb1532 protein domain like"/>
    <property type="match status" value="1"/>
</dbReference>
<evidence type="ECO:0008006" key="3">
    <source>
        <dbReference type="Google" id="ProtNLM"/>
    </source>
</evidence>
<gene>
    <name evidence="1" type="ORF">GCM10011409_42490</name>
</gene>
<reference evidence="1" key="1">
    <citation type="journal article" date="2014" name="Int. J. Syst. Evol. Microbiol.">
        <title>Complete genome sequence of Corynebacterium casei LMG S-19264T (=DSM 44701T), isolated from a smear-ripened cheese.</title>
        <authorList>
            <consortium name="US DOE Joint Genome Institute (JGI-PGF)"/>
            <person name="Walter F."/>
            <person name="Albersmeier A."/>
            <person name="Kalinowski J."/>
            <person name="Ruckert C."/>
        </authorList>
    </citation>
    <scope>NUCLEOTIDE SEQUENCE</scope>
    <source>
        <strain evidence="1">CGMCC 1.15454</strain>
    </source>
</reference>
<protein>
    <recommendedName>
        <fullName evidence="3">Hemerythrin-like domain-containing protein</fullName>
    </recommendedName>
</protein>
<organism evidence="1 2">
    <name type="scientific">Lentibacillus populi</name>
    <dbReference type="NCBI Taxonomy" id="1827502"/>
    <lineage>
        <taxon>Bacteria</taxon>
        <taxon>Bacillati</taxon>
        <taxon>Bacillota</taxon>
        <taxon>Bacilli</taxon>
        <taxon>Bacillales</taxon>
        <taxon>Bacillaceae</taxon>
        <taxon>Lentibacillus</taxon>
    </lineage>
</organism>
<accession>A0A9W5U1J9</accession>
<reference evidence="1" key="2">
    <citation type="submission" date="2020-09" db="EMBL/GenBank/DDBJ databases">
        <authorList>
            <person name="Sun Q."/>
            <person name="Zhou Y."/>
        </authorList>
    </citation>
    <scope>NUCLEOTIDE SEQUENCE</scope>
    <source>
        <strain evidence="1">CGMCC 1.15454</strain>
    </source>
</reference>